<evidence type="ECO:0000313" key="2">
    <source>
        <dbReference type="EMBL" id="RKP43979.1"/>
    </source>
</evidence>
<keyword evidence="1" id="KW-1133">Transmembrane helix</keyword>
<dbReference type="OrthoDB" id="8908242at2"/>
<dbReference type="EMBL" id="RBZV01000015">
    <property type="protein sequence ID" value="RKP43979.1"/>
    <property type="molecule type" value="Genomic_DNA"/>
</dbReference>
<protein>
    <recommendedName>
        <fullName evidence="4">SLATT domain-containing protein</fullName>
    </recommendedName>
</protein>
<organism evidence="2 3">
    <name type="scientific">Trinickia fusca</name>
    <dbReference type="NCBI Taxonomy" id="2419777"/>
    <lineage>
        <taxon>Bacteria</taxon>
        <taxon>Pseudomonadati</taxon>
        <taxon>Pseudomonadota</taxon>
        <taxon>Betaproteobacteria</taxon>
        <taxon>Burkholderiales</taxon>
        <taxon>Burkholderiaceae</taxon>
        <taxon>Trinickia</taxon>
    </lineage>
</organism>
<keyword evidence="1" id="KW-0472">Membrane</keyword>
<keyword evidence="3" id="KW-1185">Reference proteome</keyword>
<sequence>MDWDTEVWGKRYAVLYRCWLSRIYHQKRERFFDVCDNVTKAVAVVGGAASIAEIAAPNQFIVTAAAITVMSALSLVVGYAKKARSHADLAKAFTELEARVVAKGVFDEQQVNAFEAEILRLEMNESRSLGALVRICQNEIAVARGNLQDVRPVSLWRRIWAHLYDFDMSPEPTSR</sequence>
<keyword evidence="1" id="KW-0812">Transmembrane</keyword>
<accession>A0A494X7K0</accession>
<evidence type="ECO:0008006" key="4">
    <source>
        <dbReference type="Google" id="ProtNLM"/>
    </source>
</evidence>
<feature type="transmembrane region" description="Helical" evidence="1">
    <location>
        <begin position="60"/>
        <end position="80"/>
    </location>
</feature>
<comment type="caution">
    <text evidence="2">The sequence shown here is derived from an EMBL/GenBank/DDBJ whole genome shotgun (WGS) entry which is preliminary data.</text>
</comment>
<proteinExistence type="predicted"/>
<reference evidence="2 3" key="1">
    <citation type="submission" date="2018-10" db="EMBL/GenBank/DDBJ databases">
        <title>Paraburkholderia sp. 7MK8-2, isolated from soil.</title>
        <authorList>
            <person name="Gao Z.-H."/>
            <person name="Qiu L.-H."/>
        </authorList>
    </citation>
    <scope>NUCLEOTIDE SEQUENCE [LARGE SCALE GENOMIC DNA]</scope>
    <source>
        <strain evidence="2 3">7MK8-2</strain>
    </source>
</reference>
<gene>
    <name evidence="2" type="ORF">D7S89_23890</name>
</gene>
<dbReference type="Proteomes" id="UP000280434">
    <property type="component" value="Unassembled WGS sequence"/>
</dbReference>
<evidence type="ECO:0000313" key="3">
    <source>
        <dbReference type="Proteomes" id="UP000280434"/>
    </source>
</evidence>
<evidence type="ECO:0000256" key="1">
    <source>
        <dbReference type="SAM" id="Phobius"/>
    </source>
</evidence>
<dbReference type="RefSeq" id="WP_121281346.1">
    <property type="nucleotide sequence ID" value="NZ_RBZV01000015.1"/>
</dbReference>
<name>A0A494X7K0_9BURK</name>
<dbReference type="AlphaFoldDB" id="A0A494X7K0"/>